<sequence length="94" mass="10466">MRAEGFYSPLDRRGALGKLDDLSGYFRLVDQCCQKSRYVIARDVAIRNGQTCADLARTCAIDQGAWPENDPVQCGRCQAYIGVFLDPHVILEAL</sequence>
<evidence type="ECO:0000313" key="1">
    <source>
        <dbReference type="EMBL" id="GBH10493.1"/>
    </source>
</evidence>
<keyword evidence="1" id="KW-0808">Transferase</keyword>
<dbReference type="GO" id="GO:0016740">
    <property type="term" value="F:transferase activity"/>
    <property type="evidence" value="ECO:0007669"/>
    <property type="project" value="UniProtKB-KW"/>
</dbReference>
<gene>
    <name evidence="1" type="ORF">KPSA1_03911</name>
</gene>
<dbReference type="Proteomes" id="UP000247480">
    <property type="component" value="Unassembled WGS sequence"/>
</dbReference>
<protein>
    <submittedName>
        <fullName evidence="1">Asp-tRNAAsn/Glu-tRNAGln amidotransferase A subunit or related amidase</fullName>
    </submittedName>
</protein>
<name>A0A2V0QBI6_PSESF</name>
<accession>A0A2V0QBI6</accession>
<organism evidence="1 2">
    <name type="scientific">Pseudomonas syringae pv. actinidiae</name>
    <dbReference type="NCBI Taxonomy" id="103796"/>
    <lineage>
        <taxon>Bacteria</taxon>
        <taxon>Pseudomonadati</taxon>
        <taxon>Pseudomonadota</taxon>
        <taxon>Gammaproteobacteria</taxon>
        <taxon>Pseudomonadales</taxon>
        <taxon>Pseudomonadaceae</taxon>
        <taxon>Pseudomonas</taxon>
        <taxon>Pseudomonas syringae</taxon>
    </lineage>
</organism>
<proteinExistence type="predicted"/>
<comment type="caution">
    <text evidence="1">The sequence shown here is derived from an EMBL/GenBank/DDBJ whole genome shotgun (WGS) entry which is preliminary data.</text>
</comment>
<evidence type="ECO:0000313" key="2">
    <source>
        <dbReference type="Proteomes" id="UP000247480"/>
    </source>
</evidence>
<dbReference type="EMBL" id="BGJZ01000186">
    <property type="protein sequence ID" value="GBH10493.1"/>
    <property type="molecule type" value="Genomic_DNA"/>
</dbReference>
<reference evidence="1 2" key="1">
    <citation type="submission" date="2018-04" db="EMBL/GenBank/DDBJ databases">
        <title>Draft genome sequence of Pseudomonas syringae pv. actinidiae biovar 1 strains isolated from kiwifruit in Kagawa prefecture.</title>
        <authorList>
            <person name="Tabuchi M."/>
            <person name="Saito M."/>
            <person name="Fujiwara S."/>
            <person name="Sasa N."/>
            <person name="Akimitsu K."/>
            <person name="Gomi K."/>
            <person name="Konishi-Sugita S."/>
            <person name="Hamano K."/>
            <person name="Kataoka I."/>
        </authorList>
    </citation>
    <scope>NUCLEOTIDE SEQUENCE [LARGE SCALE GENOMIC DNA]</scope>
    <source>
        <strain evidence="1 2">MAFF212206</strain>
    </source>
</reference>
<dbReference type="AlphaFoldDB" id="A0A2V0QBI6"/>